<reference evidence="1" key="1">
    <citation type="submission" date="2023-07" db="EMBL/GenBank/DDBJ databases">
        <title>Sorghum-associated microbial communities from plants grown in Nebraska, USA.</title>
        <authorList>
            <person name="Schachtman D."/>
        </authorList>
    </citation>
    <scope>NUCLEOTIDE SEQUENCE</scope>
    <source>
        <strain evidence="1">1457</strain>
    </source>
</reference>
<evidence type="ECO:0000313" key="1">
    <source>
        <dbReference type="EMBL" id="MDR6705396.1"/>
    </source>
</evidence>
<dbReference type="AlphaFoldDB" id="A0AAW8M259"/>
<evidence type="ECO:0000313" key="2">
    <source>
        <dbReference type="Proteomes" id="UP001265315"/>
    </source>
</evidence>
<dbReference type="Proteomes" id="UP001265315">
    <property type="component" value="Unassembled WGS sequence"/>
</dbReference>
<gene>
    <name evidence="1" type="ORF">J2W61_005271</name>
</gene>
<name>A0AAW8M259_AGRTU</name>
<proteinExistence type="predicted"/>
<organism evidence="1 2">
    <name type="scientific">Agrobacterium tumefaciens</name>
    <dbReference type="NCBI Taxonomy" id="358"/>
    <lineage>
        <taxon>Bacteria</taxon>
        <taxon>Pseudomonadati</taxon>
        <taxon>Pseudomonadota</taxon>
        <taxon>Alphaproteobacteria</taxon>
        <taxon>Hyphomicrobiales</taxon>
        <taxon>Rhizobiaceae</taxon>
        <taxon>Rhizobium/Agrobacterium group</taxon>
        <taxon>Agrobacterium</taxon>
        <taxon>Agrobacterium tumefaciens complex</taxon>
    </lineage>
</organism>
<dbReference type="EMBL" id="JAVDSW010000010">
    <property type="protein sequence ID" value="MDR6705396.1"/>
    <property type="molecule type" value="Genomic_DNA"/>
</dbReference>
<comment type="caution">
    <text evidence="1">The sequence shown here is derived from an EMBL/GenBank/DDBJ whole genome shotgun (WGS) entry which is preliminary data.</text>
</comment>
<accession>A0AAW8M259</accession>
<sequence>MPMTADQSQAPTATLVDPGAIFISLELSKSALLVTALSPCNEKMSRHTVAGGDLIGLSNASLRFARKQNGGRTDCTRWS</sequence>
<protein>
    <submittedName>
        <fullName evidence="1">Uncharacterized protein</fullName>
    </submittedName>
</protein>